<evidence type="ECO:0000259" key="2">
    <source>
        <dbReference type="SMART" id="SM00382"/>
    </source>
</evidence>
<comment type="caution">
    <text evidence="3">The sequence shown here is derived from an EMBL/GenBank/DDBJ whole genome shotgun (WGS) entry which is preliminary data.</text>
</comment>
<proteinExistence type="predicted"/>
<dbReference type="Proteomes" id="UP001595462">
    <property type="component" value="Unassembled WGS sequence"/>
</dbReference>
<evidence type="ECO:0000313" key="3">
    <source>
        <dbReference type="EMBL" id="MFC3104864.1"/>
    </source>
</evidence>
<accession>A0ABV7ESE8</accession>
<dbReference type="PANTHER" id="PTHR35894">
    <property type="entry name" value="GENERAL SECRETION PATHWAY PROTEIN A-RELATED"/>
    <property type="match status" value="1"/>
</dbReference>
<dbReference type="InterPro" id="IPR052026">
    <property type="entry name" value="ExeA_AAA_ATPase_DNA-bind"/>
</dbReference>
<sequence length="441" mass="49052">MYEKFYGLRSRPFQLMPDPRLLFESRDHVRALSYLLYGLERNEGFVVITGDVGTGKTLLLQSLLVELSGRNLAVARVAMANLGADSVVPSVAAAFGLPYKDRGKLELLDALVARLQARKGKGALLIVDEAQACSVEALEELRALANLQSGGQALMQIALIGQTELRDLLSSATMSHLRQRVVAAHHLQPLADDEVRGYVEHRLRRVEWDGDPAIDGAVYPRVHEWSGGVPRRINMLMDRFLLYGFLEEQHVLTIAELNTVITEFEQELGAHPLVWTNDTSRAGSAEDSSPVAAGRLDALGERLRTMEQALRNAVGGKRMEELLAAHRIDIESRAVIDAELRLKCLEGVFADVKTDLNAPARAAEEKTPAVPVRPVQSPPQPQPSSDVVDQIRPAASRVEVEEEQAPRHDSDIRAFDPDEEWLDESERPASRLFFWRSRDRD</sequence>
<reference evidence="4" key="1">
    <citation type="journal article" date="2019" name="Int. J. Syst. Evol. Microbiol.">
        <title>The Global Catalogue of Microorganisms (GCM) 10K type strain sequencing project: providing services to taxonomists for standard genome sequencing and annotation.</title>
        <authorList>
            <consortium name="The Broad Institute Genomics Platform"/>
            <consortium name="The Broad Institute Genome Sequencing Center for Infectious Disease"/>
            <person name="Wu L."/>
            <person name="Ma J."/>
        </authorList>
    </citation>
    <scope>NUCLEOTIDE SEQUENCE [LARGE SCALE GENOMIC DNA]</scope>
    <source>
        <strain evidence="4">KCTC 52640</strain>
    </source>
</reference>
<evidence type="ECO:0000313" key="4">
    <source>
        <dbReference type="Proteomes" id="UP001595462"/>
    </source>
</evidence>
<feature type="region of interest" description="Disordered" evidence="1">
    <location>
        <begin position="360"/>
        <end position="425"/>
    </location>
</feature>
<dbReference type="EMBL" id="JBHRSS010000006">
    <property type="protein sequence ID" value="MFC3104864.1"/>
    <property type="molecule type" value="Genomic_DNA"/>
</dbReference>
<dbReference type="Gene3D" id="3.40.50.300">
    <property type="entry name" value="P-loop containing nucleotide triphosphate hydrolases"/>
    <property type="match status" value="1"/>
</dbReference>
<organism evidence="3 4">
    <name type="scientific">Salinisphaera aquimarina</name>
    <dbReference type="NCBI Taxonomy" id="2094031"/>
    <lineage>
        <taxon>Bacteria</taxon>
        <taxon>Pseudomonadati</taxon>
        <taxon>Pseudomonadota</taxon>
        <taxon>Gammaproteobacteria</taxon>
        <taxon>Salinisphaerales</taxon>
        <taxon>Salinisphaeraceae</taxon>
        <taxon>Salinisphaera</taxon>
    </lineage>
</organism>
<dbReference type="PANTHER" id="PTHR35894:SF5">
    <property type="entry name" value="MU-LIKE PROPHAGE FLUMU DNA TRANSPOSITION PROTEIN B"/>
    <property type="match status" value="1"/>
</dbReference>
<dbReference type="SUPFAM" id="SSF52540">
    <property type="entry name" value="P-loop containing nucleoside triphosphate hydrolases"/>
    <property type="match status" value="1"/>
</dbReference>
<keyword evidence="4" id="KW-1185">Reference proteome</keyword>
<name>A0ABV7ESE8_9GAMM</name>
<feature type="domain" description="AAA+ ATPase" evidence="2">
    <location>
        <begin position="42"/>
        <end position="213"/>
    </location>
</feature>
<dbReference type="InterPro" id="IPR003593">
    <property type="entry name" value="AAA+_ATPase"/>
</dbReference>
<dbReference type="Pfam" id="PF13401">
    <property type="entry name" value="AAA_22"/>
    <property type="match status" value="1"/>
</dbReference>
<dbReference type="RefSeq" id="WP_380690413.1">
    <property type="nucleotide sequence ID" value="NZ_JBHRSS010000006.1"/>
</dbReference>
<protein>
    <submittedName>
        <fullName evidence="3">ExeA family protein</fullName>
    </submittedName>
</protein>
<feature type="compositionally biased region" description="Basic and acidic residues" evidence="1">
    <location>
        <begin position="404"/>
        <end position="416"/>
    </location>
</feature>
<gene>
    <name evidence="3" type="ORF">ACFOSU_13360</name>
</gene>
<dbReference type="SMART" id="SM00382">
    <property type="entry name" value="AAA"/>
    <property type="match status" value="1"/>
</dbReference>
<evidence type="ECO:0000256" key="1">
    <source>
        <dbReference type="SAM" id="MobiDB-lite"/>
    </source>
</evidence>
<dbReference type="InterPro" id="IPR027417">
    <property type="entry name" value="P-loop_NTPase"/>
</dbReference>
<dbReference type="InterPro" id="IPR049945">
    <property type="entry name" value="AAA_22"/>
</dbReference>